<sequence>MELTIPHYYRRFRCIASECPDTCCAGWEIVIDDRTLNRYRKIRGPFGKRVRASIDWKKKIFRQKDRRCAFLNRDNLCDLCLEQGSESLCRTCRLYPRHIEEFEDCRELSLSLSCMAAARIILGTDEKVRFLHREVSTSHEEDYKSFDYFLFTNLLDVRDTLFGILQNRTVDAGTRSCMALSLAHDFQGRISGRRLGETQELLERYRNPGAAGRFRNDMDQYRSGFRRETALRVFCLLKEMEVLQKDWPEELWNARRILYGRKESSYRELKAEWRQNCRDNGVDLENLREQLMVYYTYTYFAGAVYDARAYGKLKLAAALSFLTEELTAARWKYLKKPMTLDLFQWTAHRLSKEIEHSDRNLTRLESLLTPVGLTELFGLLL</sequence>
<reference evidence="1" key="1">
    <citation type="journal article" date="2021" name="PeerJ">
        <title>Extensive microbial diversity within the chicken gut microbiome revealed by metagenomics and culture.</title>
        <authorList>
            <person name="Gilroy R."/>
            <person name="Ravi A."/>
            <person name="Getino M."/>
            <person name="Pursley I."/>
            <person name="Horton D.L."/>
            <person name="Alikhan N.F."/>
            <person name="Baker D."/>
            <person name="Gharbi K."/>
            <person name="Hall N."/>
            <person name="Watson M."/>
            <person name="Adriaenssens E.M."/>
            <person name="Foster-Nyarko E."/>
            <person name="Jarju S."/>
            <person name="Secka A."/>
            <person name="Antonio M."/>
            <person name="Oren A."/>
            <person name="Chaudhuri R.R."/>
            <person name="La Ragione R."/>
            <person name="Hildebrand F."/>
            <person name="Pallen M.J."/>
        </authorList>
    </citation>
    <scope>NUCLEOTIDE SEQUENCE</scope>
    <source>
        <strain evidence="1">CHK185-5351</strain>
    </source>
</reference>
<protein>
    <submittedName>
        <fullName evidence="1">Flagellin lysine-N-methylase</fullName>
        <ecNumber evidence="1">2.1.1.-</ecNumber>
    </submittedName>
</protein>
<proteinExistence type="predicted"/>
<organism evidence="1 2">
    <name type="scientific">Candidatus Fusicatenibacter intestinigallinarum</name>
    <dbReference type="NCBI Taxonomy" id="2838598"/>
    <lineage>
        <taxon>Bacteria</taxon>
        <taxon>Bacillati</taxon>
        <taxon>Bacillota</taxon>
        <taxon>Clostridia</taxon>
        <taxon>Lachnospirales</taxon>
        <taxon>Lachnospiraceae</taxon>
        <taxon>Fusicatenibacter</taxon>
    </lineage>
</organism>
<dbReference type="NCBIfam" id="NF038110">
    <property type="entry name" value="Lys_methyl_FliB"/>
    <property type="match status" value="1"/>
</dbReference>
<keyword evidence="1" id="KW-0969">Cilium</keyword>
<comment type="caution">
    <text evidence="1">The sequence shown here is derived from an EMBL/GenBank/DDBJ whole genome shotgun (WGS) entry which is preliminary data.</text>
</comment>
<keyword evidence="1" id="KW-0808">Transferase</keyword>
<reference evidence="1" key="2">
    <citation type="submission" date="2021-04" db="EMBL/GenBank/DDBJ databases">
        <authorList>
            <person name="Gilroy R."/>
        </authorList>
    </citation>
    <scope>NUCLEOTIDE SEQUENCE</scope>
    <source>
        <strain evidence="1">CHK185-5351</strain>
    </source>
</reference>
<evidence type="ECO:0000313" key="1">
    <source>
        <dbReference type="EMBL" id="HJC15078.1"/>
    </source>
</evidence>
<dbReference type="EC" id="2.1.1.-" evidence="1"/>
<dbReference type="EMBL" id="DWWU01000019">
    <property type="protein sequence ID" value="HJC15078.1"/>
    <property type="molecule type" value="Genomic_DNA"/>
</dbReference>
<dbReference type="AlphaFoldDB" id="A0A9D2NAM7"/>
<name>A0A9D2NAM7_9FIRM</name>
<dbReference type="GO" id="GO:0008168">
    <property type="term" value="F:methyltransferase activity"/>
    <property type="evidence" value="ECO:0007669"/>
    <property type="project" value="UniProtKB-KW"/>
</dbReference>
<keyword evidence="1" id="KW-0282">Flagellum</keyword>
<dbReference type="GO" id="GO:0032259">
    <property type="term" value="P:methylation"/>
    <property type="evidence" value="ECO:0007669"/>
    <property type="project" value="UniProtKB-KW"/>
</dbReference>
<accession>A0A9D2NAM7</accession>
<gene>
    <name evidence="1" type="primary">fliB</name>
    <name evidence="1" type="ORF">H9705_04530</name>
</gene>
<evidence type="ECO:0000313" key="2">
    <source>
        <dbReference type="Proteomes" id="UP000823849"/>
    </source>
</evidence>
<dbReference type="Proteomes" id="UP000823849">
    <property type="component" value="Unassembled WGS sequence"/>
</dbReference>
<keyword evidence="1" id="KW-0489">Methyltransferase</keyword>
<keyword evidence="1" id="KW-0966">Cell projection</keyword>